<reference evidence="1 2" key="1">
    <citation type="journal article" date="2021" name="Hortic Res">
        <title>Chromosome-scale assembly of the Dendrobium chrysotoxum genome enhances the understanding of orchid evolution.</title>
        <authorList>
            <person name="Zhang Y."/>
            <person name="Zhang G.Q."/>
            <person name="Zhang D."/>
            <person name="Liu X.D."/>
            <person name="Xu X.Y."/>
            <person name="Sun W.H."/>
            <person name="Yu X."/>
            <person name="Zhu X."/>
            <person name="Wang Z.W."/>
            <person name="Zhao X."/>
            <person name="Zhong W.Y."/>
            <person name="Chen H."/>
            <person name="Yin W.L."/>
            <person name="Huang T."/>
            <person name="Niu S.C."/>
            <person name="Liu Z.J."/>
        </authorList>
    </citation>
    <scope>NUCLEOTIDE SEQUENCE [LARGE SCALE GENOMIC DNA]</scope>
    <source>
        <strain evidence="1">Lindl</strain>
    </source>
</reference>
<accession>A0AAV7GSC2</accession>
<keyword evidence="2" id="KW-1185">Reference proteome</keyword>
<organism evidence="1 2">
    <name type="scientific">Dendrobium chrysotoxum</name>
    <name type="common">Orchid</name>
    <dbReference type="NCBI Taxonomy" id="161865"/>
    <lineage>
        <taxon>Eukaryota</taxon>
        <taxon>Viridiplantae</taxon>
        <taxon>Streptophyta</taxon>
        <taxon>Embryophyta</taxon>
        <taxon>Tracheophyta</taxon>
        <taxon>Spermatophyta</taxon>
        <taxon>Magnoliopsida</taxon>
        <taxon>Liliopsida</taxon>
        <taxon>Asparagales</taxon>
        <taxon>Orchidaceae</taxon>
        <taxon>Epidendroideae</taxon>
        <taxon>Malaxideae</taxon>
        <taxon>Dendrobiinae</taxon>
        <taxon>Dendrobium</taxon>
    </lineage>
</organism>
<dbReference type="EMBL" id="JAGFBR010000011">
    <property type="protein sequence ID" value="KAH0458901.1"/>
    <property type="molecule type" value="Genomic_DNA"/>
</dbReference>
<dbReference type="AlphaFoldDB" id="A0AAV7GSC2"/>
<protein>
    <submittedName>
        <fullName evidence="1">Uncharacterized protein</fullName>
    </submittedName>
</protein>
<evidence type="ECO:0000313" key="1">
    <source>
        <dbReference type="EMBL" id="KAH0458901.1"/>
    </source>
</evidence>
<proteinExistence type="predicted"/>
<dbReference type="Proteomes" id="UP000775213">
    <property type="component" value="Unassembled WGS sequence"/>
</dbReference>
<comment type="caution">
    <text evidence="1">The sequence shown here is derived from an EMBL/GenBank/DDBJ whole genome shotgun (WGS) entry which is preliminary data.</text>
</comment>
<gene>
    <name evidence="1" type="ORF">IEQ34_011715</name>
</gene>
<name>A0AAV7GSC2_DENCH</name>
<evidence type="ECO:0000313" key="2">
    <source>
        <dbReference type="Proteomes" id="UP000775213"/>
    </source>
</evidence>
<sequence length="140" mass="16175">MGHHKYNMQHLPEVLMQKLQKILLQYNQKTTMRDTMILYNYIDNRDYRVRVLEVLVISELSNAHCLYITKRRVPIKKKIYFLQLEFMCHKPSILGADTATTEDMATKGGEVVMADNDFFFDGKIPEGECVGGLSSIIGKE</sequence>